<feature type="compositionally biased region" description="Basic and acidic residues" evidence="1">
    <location>
        <begin position="85"/>
        <end position="95"/>
    </location>
</feature>
<keyword evidence="4" id="KW-1185">Reference proteome</keyword>
<organism evidence="3 4">
    <name type="scientific">Pseudofrankia inefficax (strain DSM 45817 / CECT 9037 / DDB 130130 / EuI1c)</name>
    <name type="common">Frankia inefficax</name>
    <dbReference type="NCBI Taxonomy" id="298654"/>
    <lineage>
        <taxon>Bacteria</taxon>
        <taxon>Bacillati</taxon>
        <taxon>Actinomycetota</taxon>
        <taxon>Actinomycetes</taxon>
        <taxon>Frankiales</taxon>
        <taxon>Frankiaceae</taxon>
        <taxon>Pseudofrankia</taxon>
    </lineage>
</organism>
<reference evidence="3 4" key="1">
    <citation type="submission" date="2010-10" db="EMBL/GenBank/DDBJ databases">
        <title>Complete sequence of Frankia sp. EuI1c.</title>
        <authorList>
            <consortium name="US DOE Joint Genome Institute"/>
            <person name="Lucas S."/>
            <person name="Copeland A."/>
            <person name="Lapidus A."/>
            <person name="Cheng J.-F."/>
            <person name="Bruce D."/>
            <person name="Goodwin L."/>
            <person name="Pitluck S."/>
            <person name="Chertkov O."/>
            <person name="Detter J.C."/>
            <person name="Han C."/>
            <person name="Tapia R."/>
            <person name="Land M."/>
            <person name="Hauser L."/>
            <person name="Jeffries C."/>
            <person name="Kyrpides N."/>
            <person name="Ivanova N."/>
            <person name="Mikhailova N."/>
            <person name="Beauchemin N."/>
            <person name="Sen A."/>
            <person name="Sur S.A."/>
            <person name="Gtari M."/>
            <person name="Wall L."/>
            <person name="Tisa L."/>
            <person name="Woyke T."/>
        </authorList>
    </citation>
    <scope>NUCLEOTIDE SEQUENCE [LARGE SCALE GENOMIC DNA]</scope>
    <source>
        <strain evidence="4">DSM 45817 / CECT 9037 / EuI1c</strain>
    </source>
</reference>
<dbReference type="RefSeq" id="WP_013422202.1">
    <property type="nucleotide sequence ID" value="NC_014666.1"/>
</dbReference>
<keyword evidence="2" id="KW-1133">Transmembrane helix</keyword>
<evidence type="ECO:0000313" key="3">
    <source>
        <dbReference type="EMBL" id="ADP79081.1"/>
    </source>
</evidence>
<dbReference type="HOGENOM" id="CLU_184389_0_0_11"/>
<dbReference type="Proteomes" id="UP000002484">
    <property type="component" value="Chromosome"/>
</dbReference>
<dbReference type="OrthoDB" id="3217151at2"/>
<evidence type="ECO:0000256" key="2">
    <source>
        <dbReference type="SAM" id="Phobius"/>
    </source>
</evidence>
<feature type="transmembrane region" description="Helical" evidence="2">
    <location>
        <begin position="12"/>
        <end position="30"/>
    </location>
</feature>
<evidence type="ECO:0000313" key="4">
    <source>
        <dbReference type="Proteomes" id="UP000002484"/>
    </source>
</evidence>
<dbReference type="STRING" id="298654.FraEuI1c_1008"/>
<name>E3IYU3_PSEI1</name>
<feature type="transmembrane region" description="Helical" evidence="2">
    <location>
        <begin position="36"/>
        <end position="55"/>
    </location>
</feature>
<dbReference type="AlphaFoldDB" id="E3IYU3"/>
<dbReference type="EMBL" id="CP002299">
    <property type="protein sequence ID" value="ADP79081.1"/>
    <property type="molecule type" value="Genomic_DNA"/>
</dbReference>
<accession>E3IYU3</accession>
<keyword evidence="2" id="KW-0812">Transmembrane</keyword>
<dbReference type="KEGG" id="fri:FraEuI1c_1008"/>
<dbReference type="InParanoid" id="E3IYU3"/>
<feature type="region of interest" description="Disordered" evidence="1">
    <location>
        <begin position="60"/>
        <end position="95"/>
    </location>
</feature>
<evidence type="ECO:0000256" key="1">
    <source>
        <dbReference type="SAM" id="MobiDB-lite"/>
    </source>
</evidence>
<proteinExistence type="predicted"/>
<sequence length="95" mass="10208" precursor="true">MVGLRSRRQDRTLLIVLWLFTAIVLVLGGFAVSPILLVWGTVGLLAAIFLTYIHVRDTRGQGGGPGAQDTPGQDEDAATTNPEDTATRTDAEESR</sequence>
<protein>
    <submittedName>
        <fullName evidence="3">Uncharacterized protein</fullName>
    </submittedName>
</protein>
<keyword evidence="2" id="KW-0472">Membrane</keyword>
<gene>
    <name evidence="3" type="ordered locus">FraEuI1c_1008</name>
</gene>